<reference evidence="1 2" key="1">
    <citation type="journal article" date="2019" name="Commun. Biol.">
        <title>The bagworm genome reveals a unique fibroin gene that provides high tensile strength.</title>
        <authorList>
            <person name="Kono N."/>
            <person name="Nakamura H."/>
            <person name="Ohtoshi R."/>
            <person name="Tomita M."/>
            <person name="Numata K."/>
            <person name="Arakawa K."/>
        </authorList>
    </citation>
    <scope>NUCLEOTIDE SEQUENCE [LARGE SCALE GENOMIC DNA]</scope>
</reference>
<protein>
    <submittedName>
        <fullName evidence="1">Uncharacterized protein</fullName>
    </submittedName>
</protein>
<dbReference type="EMBL" id="BGZK01000726">
    <property type="protein sequence ID" value="GBP58023.1"/>
    <property type="molecule type" value="Genomic_DNA"/>
</dbReference>
<dbReference type="Proteomes" id="UP000299102">
    <property type="component" value="Unassembled WGS sequence"/>
</dbReference>
<dbReference type="AlphaFoldDB" id="A0A4C1X4G2"/>
<evidence type="ECO:0000313" key="2">
    <source>
        <dbReference type="Proteomes" id="UP000299102"/>
    </source>
</evidence>
<name>A0A4C1X4G2_EUMVA</name>
<accession>A0A4C1X4G2</accession>
<organism evidence="1 2">
    <name type="scientific">Eumeta variegata</name>
    <name type="common">Bagworm moth</name>
    <name type="synonym">Eumeta japonica</name>
    <dbReference type="NCBI Taxonomy" id="151549"/>
    <lineage>
        <taxon>Eukaryota</taxon>
        <taxon>Metazoa</taxon>
        <taxon>Ecdysozoa</taxon>
        <taxon>Arthropoda</taxon>
        <taxon>Hexapoda</taxon>
        <taxon>Insecta</taxon>
        <taxon>Pterygota</taxon>
        <taxon>Neoptera</taxon>
        <taxon>Endopterygota</taxon>
        <taxon>Lepidoptera</taxon>
        <taxon>Glossata</taxon>
        <taxon>Ditrysia</taxon>
        <taxon>Tineoidea</taxon>
        <taxon>Psychidae</taxon>
        <taxon>Oiketicinae</taxon>
        <taxon>Eumeta</taxon>
    </lineage>
</organism>
<keyword evidence="2" id="KW-1185">Reference proteome</keyword>
<proteinExistence type="predicted"/>
<gene>
    <name evidence="1" type="ORF">EVAR_39739_1</name>
</gene>
<evidence type="ECO:0000313" key="1">
    <source>
        <dbReference type="EMBL" id="GBP58023.1"/>
    </source>
</evidence>
<sequence length="104" mass="11578">MKDVIPDVPGYAGSSSTEAVLQNRVGRECLGRRGRRLAPPTSSLTVLLFLSIIRLRHNRLDMFRFTVATWLHAVNAQISRTGSYSHTIPCCYHISSIPQDILAV</sequence>
<comment type="caution">
    <text evidence="1">The sequence shown here is derived from an EMBL/GenBank/DDBJ whole genome shotgun (WGS) entry which is preliminary data.</text>
</comment>